<keyword evidence="1" id="KW-0472">Membrane</keyword>
<keyword evidence="3" id="KW-1185">Reference proteome</keyword>
<keyword evidence="1" id="KW-1133">Transmembrane helix</keyword>
<evidence type="ECO:0000256" key="1">
    <source>
        <dbReference type="SAM" id="Phobius"/>
    </source>
</evidence>
<dbReference type="PROSITE" id="PS51257">
    <property type="entry name" value="PROKAR_LIPOPROTEIN"/>
    <property type="match status" value="1"/>
</dbReference>
<gene>
    <name evidence="2" type="ORF">J2S14_001549</name>
</gene>
<name>A0ABU0D2V2_9BACI</name>
<dbReference type="Proteomes" id="UP001232343">
    <property type="component" value="Unassembled WGS sequence"/>
</dbReference>
<sequence>MKFVSNKGILIGSMCVIALIISCFFFFGNSFLKETRSISMAGMFIETKHHHIEPGKYLELWVIGYNSYDENEGRFKVYIEDAMVYNLIEEGKVYMVSASSIRKDEEFGHVYRLEQISNQEEYQLVGKGRIK</sequence>
<reference evidence="2 3" key="1">
    <citation type="submission" date="2023-07" db="EMBL/GenBank/DDBJ databases">
        <title>Genomic Encyclopedia of Type Strains, Phase IV (KMG-IV): sequencing the most valuable type-strain genomes for metagenomic binning, comparative biology and taxonomic classification.</title>
        <authorList>
            <person name="Goeker M."/>
        </authorList>
    </citation>
    <scope>NUCLEOTIDE SEQUENCE [LARGE SCALE GENOMIC DNA]</scope>
    <source>
        <strain evidence="2 3">DSM 27848</strain>
    </source>
</reference>
<proteinExistence type="predicted"/>
<feature type="transmembrane region" description="Helical" evidence="1">
    <location>
        <begin position="9"/>
        <end position="28"/>
    </location>
</feature>
<keyword evidence="1" id="KW-0812">Transmembrane</keyword>
<evidence type="ECO:0000313" key="3">
    <source>
        <dbReference type="Proteomes" id="UP001232343"/>
    </source>
</evidence>
<evidence type="ECO:0000313" key="2">
    <source>
        <dbReference type="EMBL" id="MDQ0342737.1"/>
    </source>
</evidence>
<protein>
    <submittedName>
        <fullName evidence="2">Uncharacterized protein</fullName>
    </submittedName>
</protein>
<organism evidence="2 3">
    <name type="scientific">Lederbergia wuyishanensis</name>
    <dbReference type="NCBI Taxonomy" id="1347903"/>
    <lineage>
        <taxon>Bacteria</taxon>
        <taxon>Bacillati</taxon>
        <taxon>Bacillota</taxon>
        <taxon>Bacilli</taxon>
        <taxon>Bacillales</taxon>
        <taxon>Bacillaceae</taxon>
        <taxon>Lederbergia</taxon>
    </lineage>
</organism>
<accession>A0ABU0D2V2</accession>
<dbReference type="EMBL" id="JAUSUO010000002">
    <property type="protein sequence ID" value="MDQ0342737.1"/>
    <property type="molecule type" value="Genomic_DNA"/>
</dbReference>
<dbReference type="RefSeq" id="WP_244680730.1">
    <property type="nucleotide sequence ID" value="NZ_JALIRM010000002.1"/>
</dbReference>
<comment type="caution">
    <text evidence="2">The sequence shown here is derived from an EMBL/GenBank/DDBJ whole genome shotgun (WGS) entry which is preliminary data.</text>
</comment>